<dbReference type="RefSeq" id="WP_206394713.1">
    <property type="nucleotide sequence ID" value="NZ_JAFDPW010000001.1"/>
</dbReference>
<name>A0ABT2HX90_9MICO</name>
<protein>
    <submittedName>
        <fullName evidence="1">Uncharacterized protein</fullName>
    </submittedName>
</protein>
<gene>
    <name evidence="1" type="ORF">M3D15_06280</name>
</gene>
<accession>A0ABT2HX90</accession>
<dbReference type="Proteomes" id="UP001525379">
    <property type="component" value="Unassembled WGS sequence"/>
</dbReference>
<dbReference type="EMBL" id="JALXSQ010000020">
    <property type="protein sequence ID" value="MCT2042936.1"/>
    <property type="molecule type" value="Genomic_DNA"/>
</dbReference>
<sequence length="116" mass="12515">MDYNTEAELVSRIAKSDTTLDGVRVADLTDFEWDTMCAFGEGAEQQDVKDACGFDTGEAHFDSTPGGGIVFTKDGKVVGLYGLVSRNVSKHAFLEKFGPDTVIDAPENGLISFLDE</sequence>
<evidence type="ECO:0000313" key="2">
    <source>
        <dbReference type="Proteomes" id="UP001525379"/>
    </source>
</evidence>
<keyword evidence="2" id="KW-1185">Reference proteome</keyword>
<proteinExistence type="predicted"/>
<comment type="caution">
    <text evidence="1">The sequence shown here is derived from an EMBL/GenBank/DDBJ whole genome shotgun (WGS) entry which is preliminary data.</text>
</comment>
<evidence type="ECO:0000313" key="1">
    <source>
        <dbReference type="EMBL" id="MCT2042936.1"/>
    </source>
</evidence>
<organism evidence="1 2">
    <name type="scientific">Pseudoclavibacter albus</name>
    <dbReference type="NCBI Taxonomy" id="272241"/>
    <lineage>
        <taxon>Bacteria</taxon>
        <taxon>Bacillati</taxon>
        <taxon>Actinomycetota</taxon>
        <taxon>Actinomycetes</taxon>
        <taxon>Micrococcales</taxon>
        <taxon>Microbacteriaceae</taxon>
        <taxon>Pseudoclavibacter</taxon>
    </lineage>
</organism>
<reference evidence="1 2" key="1">
    <citation type="submission" date="2022-04" db="EMBL/GenBank/DDBJ databases">
        <title>Human microbiome associated bacterial genomes.</title>
        <authorList>
            <person name="Sandstrom S."/>
            <person name="Salamzade R."/>
            <person name="Kalan L.R."/>
        </authorList>
    </citation>
    <scope>NUCLEOTIDE SEQUENCE [LARGE SCALE GENOMIC DNA]</scope>
    <source>
        <strain evidence="2">p3-SID1799</strain>
    </source>
</reference>